<organism evidence="10 11">
    <name type="scientific">Spirodela intermedia</name>
    <name type="common">Intermediate duckweed</name>
    <dbReference type="NCBI Taxonomy" id="51605"/>
    <lineage>
        <taxon>Eukaryota</taxon>
        <taxon>Viridiplantae</taxon>
        <taxon>Streptophyta</taxon>
        <taxon>Embryophyta</taxon>
        <taxon>Tracheophyta</taxon>
        <taxon>Spermatophyta</taxon>
        <taxon>Magnoliopsida</taxon>
        <taxon>Liliopsida</taxon>
        <taxon>Araceae</taxon>
        <taxon>Lemnoideae</taxon>
        <taxon>Spirodela</taxon>
    </lineage>
</organism>
<evidence type="ECO:0000313" key="10">
    <source>
        <dbReference type="EMBL" id="CAA7410863.1"/>
    </source>
</evidence>
<keyword evidence="4 7" id="KW-0863">Zinc-finger</keyword>
<protein>
    <recommendedName>
        <fullName evidence="9">C3H1-type domain-containing protein</fullName>
    </recommendedName>
</protein>
<dbReference type="PANTHER" id="PTHR44489:SF1">
    <property type="entry name" value="ZINC FINGER CCCH DOMAIN-CONTAINING PROTEIN 63"/>
    <property type="match status" value="1"/>
</dbReference>
<feature type="repeat" description="WD" evidence="6">
    <location>
        <begin position="283"/>
        <end position="322"/>
    </location>
</feature>
<dbReference type="Gene3D" id="2.130.10.10">
    <property type="entry name" value="YVTN repeat-like/Quinoprotein amine dehydrogenase"/>
    <property type="match status" value="2"/>
</dbReference>
<dbReference type="InterPro" id="IPR000571">
    <property type="entry name" value="Znf_CCCH"/>
</dbReference>
<feature type="compositionally biased region" description="Gly residues" evidence="8">
    <location>
        <begin position="90"/>
        <end position="111"/>
    </location>
</feature>
<dbReference type="GO" id="GO:0008270">
    <property type="term" value="F:zinc ion binding"/>
    <property type="evidence" value="ECO:0007669"/>
    <property type="project" value="UniProtKB-KW"/>
</dbReference>
<dbReference type="Proteomes" id="UP000663760">
    <property type="component" value="Chromosome 18"/>
</dbReference>
<dbReference type="EMBL" id="LR746281">
    <property type="protein sequence ID" value="CAA7410863.1"/>
    <property type="molecule type" value="Genomic_DNA"/>
</dbReference>
<evidence type="ECO:0000256" key="7">
    <source>
        <dbReference type="PROSITE-ProRule" id="PRU00723"/>
    </source>
</evidence>
<dbReference type="InterPro" id="IPR041367">
    <property type="entry name" value="Znf-CCCH_4"/>
</dbReference>
<evidence type="ECO:0000313" key="11">
    <source>
        <dbReference type="Proteomes" id="UP000663760"/>
    </source>
</evidence>
<dbReference type="SMART" id="SM00356">
    <property type="entry name" value="ZnF_C3H1"/>
    <property type="match status" value="2"/>
</dbReference>
<dbReference type="InterPro" id="IPR015943">
    <property type="entry name" value="WD40/YVTN_repeat-like_dom_sf"/>
</dbReference>
<feature type="repeat" description="WD" evidence="6">
    <location>
        <begin position="160"/>
        <end position="201"/>
    </location>
</feature>
<dbReference type="InterPro" id="IPR036322">
    <property type="entry name" value="WD40_repeat_dom_sf"/>
</dbReference>
<dbReference type="Pfam" id="PF18044">
    <property type="entry name" value="zf-CCCH_4"/>
    <property type="match status" value="1"/>
</dbReference>
<dbReference type="PROSITE" id="PS50082">
    <property type="entry name" value="WD_REPEATS_2"/>
    <property type="match status" value="2"/>
</dbReference>
<evidence type="ECO:0000256" key="4">
    <source>
        <dbReference type="ARBA" id="ARBA00022771"/>
    </source>
</evidence>
<evidence type="ECO:0000259" key="9">
    <source>
        <dbReference type="PROSITE" id="PS50103"/>
    </source>
</evidence>
<dbReference type="PANTHER" id="PTHR44489">
    <property type="match status" value="1"/>
</dbReference>
<accession>A0A7I8LLA6</accession>
<feature type="zinc finger region" description="C3H1-type" evidence="7">
    <location>
        <begin position="25"/>
        <end position="51"/>
    </location>
</feature>
<feature type="domain" description="C3H1-type" evidence="9">
    <location>
        <begin position="122"/>
        <end position="149"/>
    </location>
</feature>
<evidence type="ECO:0000256" key="5">
    <source>
        <dbReference type="ARBA" id="ARBA00022833"/>
    </source>
</evidence>
<keyword evidence="2 7" id="KW-0479">Metal-binding</keyword>
<evidence type="ECO:0000256" key="8">
    <source>
        <dbReference type="SAM" id="MobiDB-lite"/>
    </source>
</evidence>
<keyword evidence="1 6" id="KW-0853">WD repeat</keyword>
<evidence type="ECO:0000256" key="1">
    <source>
        <dbReference type="ARBA" id="ARBA00022574"/>
    </source>
</evidence>
<dbReference type="PROSITE" id="PS00678">
    <property type="entry name" value="WD_REPEATS_1"/>
    <property type="match status" value="2"/>
</dbReference>
<evidence type="ECO:0000256" key="2">
    <source>
        <dbReference type="ARBA" id="ARBA00022723"/>
    </source>
</evidence>
<keyword evidence="11" id="KW-1185">Reference proteome</keyword>
<gene>
    <name evidence="10" type="ORF">SI8410_18021541</name>
</gene>
<dbReference type="Pfam" id="PF00400">
    <property type="entry name" value="WD40"/>
    <property type="match status" value="3"/>
</dbReference>
<dbReference type="SMART" id="SM00320">
    <property type="entry name" value="WD40"/>
    <property type="match status" value="6"/>
</dbReference>
<dbReference type="Gene3D" id="3.30.1370.210">
    <property type="match status" value="1"/>
</dbReference>
<dbReference type="PROSITE" id="PS50294">
    <property type="entry name" value="WD_REPEATS_REGION"/>
    <property type="match status" value="2"/>
</dbReference>
<dbReference type="InterPro" id="IPR044715">
    <property type="entry name" value="WDR86-like"/>
</dbReference>
<reference evidence="10" key="1">
    <citation type="submission" date="2020-02" db="EMBL/GenBank/DDBJ databases">
        <authorList>
            <person name="Scholz U."/>
            <person name="Mascher M."/>
            <person name="Fiebig A."/>
        </authorList>
    </citation>
    <scope>NUCLEOTIDE SEQUENCE</scope>
</reference>
<dbReference type="InterPro" id="IPR020472">
    <property type="entry name" value="WD40_PAC1"/>
</dbReference>
<dbReference type="InterPro" id="IPR036855">
    <property type="entry name" value="Znf_CCCH_sf"/>
</dbReference>
<keyword evidence="5 7" id="KW-0862">Zinc</keyword>
<dbReference type="OrthoDB" id="59941at2759"/>
<evidence type="ECO:0000256" key="6">
    <source>
        <dbReference type="PROSITE-ProRule" id="PRU00221"/>
    </source>
</evidence>
<sequence>MDVESMEMNGSKRVFQRQAGGSVAGGTGKVCNYWLQGRCNRRPCPYLHGDPSSHRQPKQSQEYEDGAPKRTQGYSRGGGGGGLVWRNPSAGGGPSKWGRGRGAPPGAGGGSAATAGAPAARRGSEIICKFFVKGRCSYGESCKFLHSWSVGDDFSLLTKLEGHQKVVTGIALPSGSNKLYSSSTDETVRIWDCESGQCIMVAKPGGEVGCIISEGPWVFIGIPNAVKAVNIQMGTEMNLDGPLGQVYSLAVGNDMLFAGVQDSNILAWKFSPEGNCFQPAASLSGHQGAVVALVVGGMRLYSGSMDGTIRIWDLASLQCIQTLSDHTEVVMSLLCWDQFLLSCSLDRTIKVWAATESGSLEVTYTHNEEYGALVLAGMPNGHGKPVLLCSCNDNIVRLYDLPSFAERGRIFSKEEVRAIQVGPGGLFFTGDRTGELRVWKWMAGDAHSS</sequence>
<dbReference type="PRINTS" id="PR00320">
    <property type="entry name" value="GPROTEINBRPT"/>
</dbReference>
<keyword evidence="3" id="KW-0677">Repeat</keyword>
<dbReference type="InterPro" id="IPR001680">
    <property type="entry name" value="WD40_rpt"/>
</dbReference>
<feature type="region of interest" description="Disordered" evidence="8">
    <location>
        <begin position="48"/>
        <end position="116"/>
    </location>
</feature>
<name>A0A7I8LLA6_SPIIN</name>
<dbReference type="PROSITE" id="PS50103">
    <property type="entry name" value="ZF_C3H1"/>
    <property type="match status" value="2"/>
</dbReference>
<feature type="domain" description="C3H1-type" evidence="9">
    <location>
        <begin position="25"/>
        <end position="51"/>
    </location>
</feature>
<proteinExistence type="predicted"/>
<dbReference type="SUPFAM" id="SSF90229">
    <property type="entry name" value="CCCH zinc finger"/>
    <property type="match status" value="1"/>
</dbReference>
<dbReference type="InterPro" id="IPR019775">
    <property type="entry name" value="WD40_repeat_CS"/>
</dbReference>
<dbReference type="SUPFAM" id="SSF50978">
    <property type="entry name" value="WD40 repeat-like"/>
    <property type="match status" value="1"/>
</dbReference>
<dbReference type="AlphaFoldDB" id="A0A7I8LLA6"/>
<feature type="zinc finger region" description="C3H1-type" evidence="7">
    <location>
        <begin position="122"/>
        <end position="149"/>
    </location>
</feature>
<evidence type="ECO:0000256" key="3">
    <source>
        <dbReference type="ARBA" id="ARBA00022737"/>
    </source>
</evidence>